<feature type="domain" description="DUF488" evidence="1">
    <location>
        <begin position="3"/>
        <end position="134"/>
    </location>
</feature>
<evidence type="ECO:0000259" key="1">
    <source>
        <dbReference type="Pfam" id="PF22751"/>
    </source>
</evidence>
<comment type="caution">
    <text evidence="2">The sequence shown here is derived from an EMBL/GenBank/DDBJ whole genome shotgun (WGS) entry which is preliminary data.</text>
</comment>
<evidence type="ECO:0000313" key="2">
    <source>
        <dbReference type="EMBL" id="MBB6579822.1"/>
    </source>
</evidence>
<organism evidence="2 3">
    <name type="scientific">Comamonas odontotermitis</name>
    <dbReference type="NCBI Taxonomy" id="379895"/>
    <lineage>
        <taxon>Bacteria</taxon>
        <taxon>Pseudomonadati</taxon>
        <taxon>Pseudomonadota</taxon>
        <taxon>Betaproteobacteria</taxon>
        <taxon>Burkholderiales</taxon>
        <taxon>Comamonadaceae</taxon>
        <taxon>Comamonas</taxon>
    </lineage>
</organism>
<dbReference type="RefSeq" id="WP_184711504.1">
    <property type="nucleotide sequence ID" value="NZ_JACHKZ010000040.1"/>
</dbReference>
<keyword evidence="3" id="KW-1185">Reference proteome</keyword>
<proteinExistence type="predicted"/>
<accession>A0ABR6RKW7</accession>
<dbReference type="Pfam" id="PF22751">
    <property type="entry name" value="DUF488-N3a"/>
    <property type="match status" value="1"/>
</dbReference>
<dbReference type="InterPro" id="IPR054495">
    <property type="entry name" value="DUF488-N3a"/>
</dbReference>
<evidence type="ECO:0000313" key="3">
    <source>
        <dbReference type="Proteomes" id="UP000562492"/>
    </source>
</evidence>
<dbReference type="EMBL" id="JACHKZ010000040">
    <property type="protein sequence ID" value="MBB6579822.1"/>
    <property type="molecule type" value="Genomic_DNA"/>
</dbReference>
<reference evidence="2 3" key="1">
    <citation type="submission" date="2020-08" db="EMBL/GenBank/DDBJ databases">
        <title>Functional genomics of gut bacteria from endangered species of beetles.</title>
        <authorList>
            <person name="Carlos-Shanley C."/>
        </authorList>
    </citation>
    <scope>NUCLEOTIDE SEQUENCE [LARGE SCALE GENOMIC DNA]</scope>
    <source>
        <strain evidence="2 3">S00124</strain>
    </source>
</reference>
<sequence>MTIRIVQLGSPRAQSEGLRIGTVRRPPRGVPKAEFASRNYYDVWYPELSPEPETMQVALESHRLADHGDATQADKLWKSFDKTFRKQLAEAPAARTLDLLAALSHQTNFAIGCYCDNEARCHRSILRSLLQDRGAAVAP</sequence>
<protein>
    <submittedName>
        <fullName evidence="2">Uncharacterized protein YeaO (DUF488 family)</fullName>
    </submittedName>
</protein>
<gene>
    <name evidence="2" type="ORF">HNP33_003938</name>
</gene>
<dbReference type="Proteomes" id="UP000562492">
    <property type="component" value="Unassembled WGS sequence"/>
</dbReference>
<name>A0ABR6RKW7_9BURK</name>